<proteinExistence type="predicted"/>
<dbReference type="PANTHER" id="PTHR38681">
    <property type="entry name" value="RETROVIRUS-RELATED POL POLYPROTEIN FROM TRANSPOSON 412-LIKE PROTEIN-RELATED"/>
    <property type="match status" value="1"/>
</dbReference>
<name>A0A0L7QJE7_9HYME</name>
<protein>
    <submittedName>
        <fullName evidence="1">Uncharacterized protein</fullName>
    </submittedName>
</protein>
<dbReference type="STRING" id="597456.A0A0L7QJE7"/>
<evidence type="ECO:0000313" key="1">
    <source>
        <dbReference type="EMBL" id="KOC58743.1"/>
    </source>
</evidence>
<accession>A0A0L7QJE7</accession>
<dbReference type="EMBL" id="LHQN01029150">
    <property type="protein sequence ID" value="KOC58743.1"/>
    <property type="molecule type" value="Genomic_DNA"/>
</dbReference>
<sequence length="97" mass="11596">MRKVKSRPTTHYGKKKLFIFKNLLTSTHVFVRVEANKKSLDPPYEEPYEVRTRAPKYFTIKIKEKEHNIAIDRLKPVYVEQTTEEHINESNRHLTLT</sequence>
<evidence type="ECO:0000313" key="3">
    <source>
        <dbReference type="Proteomes" id="UP000053825"/>
    </source>
</evidence>
<reference evidence="2 3" key="2">
    <citation type="submission" date="2015-07" db="EMBL/GenBank/DDBJ databases">
        <title>The genome of Habropoda laboriosa.</title>
        <authorList>
            <person name="Pan H."/>
            <person name="Kapheim K."/>
        </authorList>
    </citation>
    <scope>NUCLEOTIDE SEQUENCE [LARGE SCALE GENOMIC DNA]</scope>
    <source>
        <strain evidence="2">0110345459</strain>
    </source>
</reference>
<evidence type="ECO:0000313" key="2">
    <source>
        <dbReference type="EMBL" id="KOC59393.1"/>
    </source>
</evidence>
<dbReference type="EMBL" id="KQ414924">
    <property type="protein sequence ID" value="KOC59393.1"/>
    <property type="molecule type" value="Genomic_DNA"/>
</dbReference>
<gene>
    <name evidence="1" type="ORF">WH47_10343</name>
    <name evidence="2" type="ORF">WH47_11022</name>
</gene>
<keyword evidence="3" id="KW-1185">Reference proteome</keyword>
<dbReference type="PANTHER" id="PTHR38681:SF1">
    <property type="entry name" value="RETROVIRUS-RELATED POL POLYPROTEIN FROM TRANSPOSON 412-LIKE PROTEIN"/>
    <property type="match status" value="1"/>
</dbReference>
<dbReference type="AlphaFoldDB" id="A0A0L7QJE7"/>
<dbReference type="OrthoDB" id="7700111at2759"/>
<dbReference type="Proteomes" id="UP000053825">
    <property type="component" value="Unassembled WGS sequence"/>
</dbReference>
<organism evidence="1 3">
    <name type="scientific">Habropoda laboriosa</name>
    <dbReference type="NCBI Taxonomy" id="597456"/>
    <lineage>
        <taxon>Eukaryota</taxon>
        <taxon>Metazoa</taxon>
        <taxon>Ecdysozoa</taxon>
        <taxon>Arthropoda</taxon>
        <taxon>Hexapoda</taxon>
        <taxon>Insecta</taxon>
        <taxon>Pterygota</taxon>
        <taxon>Neoptera</taxon>
        <taxon>Endopterygota</taxon>
        <taxon>Hymenoptera</taxon>
        <taxon>Apocrita</taxon>
        <taxon>Aculeata</taxon>
        <taxon>Apoidea</taxon>
        <taxon>Anthophila</taxon>
        <taxon>Apidae</taxon>
        <taxon>Habropoda</taxon>
    </lineage>
</organism>
<reference evidence="1" key="1">
    <citation type="submission" date="2015-07" db="EMBL/GenBank/DDBJ databases">
        <title>MeaNS - Measles Nucleotide Surveillance Program.</title>
        <authorList>
            <person name="Tran T."/>
            <person name="Druce J."/>
        </authorList>
    </citation>
    <scope>NUCLEOTIDE SEQUENCE</scope>
    <source>
        <strain evidence="1">0110345459</strain>
    </source>
</reference>